<feature type="region of interest" description="Disordered" evidence="1">
    <location>
        <begin position="61"/>
        <end position="94"/>
    </location>
</feature>
<protein>
    <submittedName>
        <fullName evidence="2">Uncharacterized protein</fullName>
    </submittedName>
</protein>
<proteinExistence type="predicted"/>
<evidence type="ECO:0000313" key="2">
    <source>
        <dbReference type="EMBL" id="KAH0469549.1"/>
    </source>
</evidence>
<organism evidence="2 3">
    <name type="scientific">Dendrobium chrysotoxum</name>
    <name type="common">Orchid</name>
    <dbReference type="NCBI Taxonomy" id="161865"/>
    <lineage>
        <taxon>Eukaryota</taxon>
        <taxon>Viridiplantae</taxon>
        <taxon>Streptophyta</taxon>
        <taxon>Embryophyta</taxon>
        <taxon>Tracheophyta</taxon>
        <taxon>Spermatophyta</taxon>
        <taxon>Magnoliopsida</taxon>
        <taxon>Liliopsida</taxon>
        <taxon>Asparagales</taxon>
        <taxon>Orchidaceae</taxon>
        <taxon>Epidendroideae</taxon>
        <taxon>Malaxideae</taxon>
        <taxon>Dendrobiinae</taxon>
        <taxon>Dendrobium</taxon>
    </lineage>
</organism>
<sequence length="107" mass="12453">MFNESLKNNSETSKGFIFRNHLSKFSYQISTRAQGNEENEQCMLTAIKDMSENINLILYGKRNNHNSPKVKDPPKQQPKGISNARLKSHWEKKKKPKSILRCTLLYL</sequence>
<name>A0AAV7HP50_DENCH</name>
<evidence type="ECO:0000256" key="1">
    <source>
        <dbReference type="SAM" id="MobiDB-lite"/>
    </source>
</evidence>
<accession>A0AAV7HP50</accession>
<keyword evidence="3" id="KW-1185">Reference proteome</keyword>
<reference evidence="2 3" key="1">
    <citation type="journal article" date="2021" name="Hortic Res">
        <title>Chromosome-scale assembly of the Dendrobium chrysotoxum genome enhances the understanding of orchid evolution.</title>
        <authorList>
            <person name="Zhang Y."/>
            <person name="Zhang G.Q."/>
            <person name="Zhang D."/>
            <person name="Liu X.D."/>
            <person name="Xu X.Y."/>
            <person name="Sun W.H."/>
            <person name="Yu X."/>
            <person name="Zhu X."/>
            <person name="Wang Z.W."/>
            <person name="Zhao X."/>
            <person name="Zhong W.Y."/>
            <person name="Chen H."/>
            <person name="Yin W.L."/>
            <person name="Huang T."/>
            <person name="Niu S.C."/>
            <person name="Liu Z.J."/>
        </authorList>
    </citation>
    <scope>NUCLEOTIDE SEQUENCE [LARGE SCALE GENOMIC DNA]</scope>
    <source>
        <strain evidence="2">Lindl</strain>
    </source>
</reference>
<dbReference type="Proteomes" id="UP000775213">
    <property type="component" value="Unassembled WGS sequence"/>
</dbReference>
<dbReference type="AlphaFoldDB" id="A0AAV7HP50"/>
<comment type="caution">
    <text evidence="2">The sequence shown here is derived from an EMBL/GenBank/DDBJ whole genome shotgun (WGS) entry which is preliminary data.</text>
</comment>
<evidence type="ECO:0000313" key="3">
    <source>
        <dbReference type="Proteomes" id="UP000775213"/>
    </source>
</evidence>
<dbReference type="EMBL" id="JAGFBR010000002">
    <property type="protein sequence ID" value="KAH0469549.1"/>
    <property type="molecule type" value="Genomic_DNA"/>
</dbReference>
<gene>
    <name evidence="2" type="ORF">IEQ34_001107</name>
</gene>